<protein>
    <submittedName>
        <fullName evidence="5">Alkanesulfonates ABC transporter ATP-binding protein / Sulfonate ABC transporter, ATP-binding subunit SsuB</fullName>
    </submittedName>
</protein>
<name>A0A484Q4H5_9ZZZZ</name>
<dbReference type="CDD" id="cd03293">
    <property type="entry name" value="ABC_NrtD_SsuB_transporters"/>
    <property type="match status" value="1"/>
</dbReference>
<dbReference type="InterPro" id="IPR003593">
    <property type="entry name" value="AAA+_ATPase"/>
</dbReference>
<dbReference type="Gene3D" id="3.40.50.300">
    <property type="entry name" value="P-loop containing nucleotide triphosphate hydrolases"/>
    <property type="match status" value="1"/>
</dbReference>
<reference evidence="5" key="1">
    <citation type="submission" date="2019-03" db="EMBL/GenBank/DDBJ databases">
        <authorList>
            <person name="Danneels B."/>
        </authorList>
    </citation>
    <scope>NUCLEOTIDE SEQUENCE</scope>
</reference>
<gene>
    <name evidence="5" type="ORF">AMP9_2870</name>
</gene>
<dbReference type="GO" id="GO:0016887">
    <property type="term" value="F:ATP hydrolysis activity"/>
    <property type="evidence" value="ECO:0007669"/>
    <property type="project" value="InterPro"/>
</dbReference>
<feature type="domain" description="ABC transporter" evidence="4">
    <location>
        <begin position="14"/>
        <end position="242"/>
    </location>
</feature>
<keyword evidence="3 5" id="KW-0067">ATP-binding</keyword>
<sequence length="255" mass="27510">MTMTTPPTSPGAQLRSLSMTYTDRDGRAVHALDGIDLRFPEGGVTAIIGASGCGKSTLLRILAGLETAYQGDVEVAGAPVQGPGLARGIVFQDHRLIPWMSVDENIGLALHQLTADERQARVAATLSLVGLSAFSSAYPAQLSGGMAQRVAIARALAHRPRMLLLDEPFGALDALTRMQLQDELLAIRARERITTVLVTHDIEEALYLGDRVVVLSSRPGRVAETIDVDLPHPRARNDLQLAALRLALYDNYFHS</sequence>
<dbReference type="AlphaFoldDB" id="A0A484Q4H5"/>
<dbReference type="InterPro" id="IPR027417">
    <property type="entry name" value="P-loop_NTPase"/>
</dbReference>
<dbReference type="PANTHER" id="PTHR42788:SF13">
    <property type="entry name" value="ALIPHATIC SULFONATES IMPORT ATP-BINDING PROTEIN SSUB"/>
    <property type="match status" value="1"/>
</dbReference>
<dbReference type="PROSITE" id="PS00211">
    <property type="entry name" value="ABC_TRANSPORTER_1"/>
    <property type="match status" value="1"/>
</dbReference>
<dbReference type="Pfam" id="PF00005">
    <property type="entry name" value="ABC_tran"/>
    <property type="match status" value="1"/>
</dbReference>
<evidence type="ECO:0000259" key="4">
    <source>
        <dbReference type="PROSITE" id="PS50893"/>
    </source>
</evidence>
<dbReference type="InterPro" id="IPR017871">
    <property type="entry name" value="ABC_transporter-like_CS"/>
</dbReference>
<dbReference type="PANTHER" id="PTHR42788">
    <property type="entry name" value="TAURINE IMPORT ATP-BINDING PROTEIN-RELATED"/>
    <property type="match status" value="1"/>
</dbReference>
<evidence type="ECO:0000256" key="1">
    <source>
        <dbReference type="ARBA" id="ARBA00022448"/>
    </source>
</evidence>
<evidence type="ECO:0000256" key="3">
    <source>
        <dbReference type="ARBA" id="ARBA00022840"/>
    </source>
</evidence>
<dbReference type="InterPro" id="IPR050166">
    <property type="entry name" value="ABC_transporter_ATP-bind"/>
</dbReference>
<evidence type="ECO:0000256" key="2">
    <source>
        <dbReference type="ARBA" id="ARBA00022741"/>
    </source>
</evidence>
<proteinExistence type="predicted"/>
<dbReference type="SUPFAM" id="SSF52540">
    <property type="entry name" value="P-loop containing nucleoside triphosphate hydrolases"/>
    <property type="match status" value="1"/>
</dbReference>
<dbReference type="PROSITE" id="PS50893">
    <property type="entry name" value="ABC_TRANSPORTER_2"/>
    <property type="match status" value="1"/>
</dbReference>
<organism evidence="5">
    <name type="scientific">plant metagenome</name>
    <dbReference type="NCBI Taxonomy" id="1297885"/>
    <lineage>
        <taxon>unclassified sequences</taxon>
        <taxon>metagenomes</taxon>
        <taxon>organismal metagenomes</taxon>
    </lineage>
</organism>
<dbReference type="SMART" id="SM00382">
    <property type="entry name" value="AAA"/>
    <property type="match status" value="1"/>
</dbReference>
<dbReference type="EMBL" id="CAADHY010000032">
    <property type="protein sequence ID" value="VFR33308.1"/>
    <property type="molecule type" value="Genomic_DNA"/>
</dbReference>
<keyword evidence="2" id="KW-0547">Nucleotide-binding</keyword>
<dbReference type="InterPro" id="IPR003439">
    <property type="entry name" value="ABC_transporter-like_ATP-bd"/>
</dbReference>
<accession>A0A484Q4H5</accession>
<evidence type="ECO:0000313" key="5">
    <source>
        <dbReference type="EMBL" id="VFR33308.1"/>
    </source>
</evidence>
<dbReference type="GO" id="GO:0005524">
    <property type="term" value="F:ATP binding"/>
    <property type="evidence" value="ECO:0007669"/>
    <property type="project" value="UniProtKB-KW"/>
</dbReference>
<keyword evidence="1" id="KW-0813">Transport</keyword>